<comment type="caution">
    <text evidence="1">The sequence shown here is derived from an EMBL/GenBank/DDBJ whole genome shotgun (WGS) entry which is preliminary data.</text>
</comment>
<dbReference type="EMBL" id="BKCJ010393214">
    <property type="protein sequence ID" value="GFA25417.1"/>
    <property type="molecule type" value="Genomic_DNA"/>
</dbReference>
<sequence>MSSLTSNTQNTAFLSSTNSSTIAAVNFAQAVNTANGFSTTSTQVNDAFSINIDNLSDVVIYAFPASQPNSPQLAHEDLEKIHPYDIKEMDLRWQMVMLTIRARRGYFAKECRAPINQDFKHKESIKRTMLVETPTSTALVSCDGLRNFMSLKPDLSFTGLDKFVKPEVENSHDKSSEEKTKVVRKNTDAPIIEEWVSDEEEENVAQPKI</sequence>
<dbReference type="AlphaFoldDB" id="A0A699JCL0"/>
<evidence type="ECO:0000313" key="1">
    <source>
        <dbReference type="EMBL" id="GFA25417.1"/>
    </source>
</evidence>
<organism evidence="1">
    <name type="scientific">Tanacetum cinerariifolium</name>
    <name type="common">Dalmatian daisy</name>
    <name type="synonym">Chrysanthemum cinerariifolium</name>
    <dbReference type="NCBI Taxonomy" id="118510"/>
    <lineage>
        <taxon>Eukaryota</taxon>
        <taxon>Viridiplantae</taxon>
        <taxon>Streptophyta</taxon>
        <taxon>Embryophyta</taxon>
        <taxon>Tracheophyta</taxon>
        <taxon>Spermatophyta</taxon>
        <taxon>Magnoliopsida</taxon>
        <taxon>eudicotyledons</taxon>
        <taxon>Gunneridae</taxon>
        <taxon>Pentapetalae</taxon>
        <taxon>asterids</taxon>
        <taxon>campanulids</taxon>
        <taxon>Asterales</taxon>
        <taxon>Asteraceae</taxon>
        <taxon>Asteroideae</taxon>
        <taxon>Anthemideae</taxon>
        <taxon>Anthemidinae</taxon>
        <taxon>Tanacetum</taxon>
    </lineage>
</organism>
<gene>
    <name evidence="1" type="ORF">Tci_597389</name>
</gene>
<name>A0A699JCL0_TANCI</name>
<accession>A0A699JCL0</accession>
<reference evidence="1" key="1">
    <citation type="journal article" date="2019" name="Sci. Rep.">
        <title>Draft genome of Tanacetum cinerariifolium, the natural source of mosquito coil.</title>
        <authorList>
            <person name="Yamashiro T."/>
            <person name="Shiraishi A."/>
            <person name="Satake H."/>
            <person name="Nakayama K."/>
        </authorList>
    </citation>
    <scope>NUCLEOTIDE SEQUENCE</scope>
</reference>
<protein>
    <submittedName>
        <fullName evidence="1">Uncharacterized protein</fullName>
    </submittedName>
</protein>
<proteinExistence type="predicted"/>